<evidence type="ECO:0000313" key="2">
    <source>
        <dbReference type="EMBL" id="BAC83109.1"/>
    </source>
</evidence>
<evidence type="ECO:0000313" key="3">
    <source>
        <dbReference type="Proteomes" id="UP000000763"/>
    </source>
</evidence>
<protein>
    <submittedName>
        <fullName evidence="2">Uncharacterized protein</fullName>
    </submittedName>
</protein>
<reference evidence="3" key="1">
    <citation type="journal article" date="2005" name="Nature">
        <title>The map-based sequence of the rice genome.</title>
        <authorList>
            <consortium name="International rice genome sequencing project (IRGSP)"/>
            <person name="Matsumoto T."/>
            <person name="Wu J."/>
            <person name="Kanamori H."/>
            <person name="Katayose Y."/>
            <person name="Fujisawa M."/>
            <person name="Namiki N."/>
            <person name="Mizuno H."/>
            <person name="Yamamoto K."/>
            <person name="Antonio B.A."/>
            <person name="Baba T."/>
            <person name="Sakata K."/>
            <person name="Nagamura Y."/>
            <person name="Aoki H."/>
            <person name="Arikawa K."/>
            <person name="Arita K."/>
            <person name="Bito T."/>
            <person name="Chiden Y."/>
            <person name="Fujitsuka N."/>
            <person name="Fukunaka R."/>
            <person name="Hamada M."/>
            <person name="Harada C."/>
            <person name="Hayashi A."/>
            <person name="Hijishita S."/>
            <person name="Honda M."/>
            <person name="Hosokawa S."/>
            <person name="Ichikawa Y."/>
            <person name="Idonuma A."/>
            <person name="Iijima M."/>
            <person name="Ikeda M."/>
            <person name="Ikeno M."/>
            <person name="Ito K."/>
            <person name="Ito S."/>
            <person name="Ito T."/>
            <person name="Ito Y."/>
            <person name="Ito Y."/>
            <person name="Iwabuchi A."/>
            <person name="Kamiya K."/>
            <person name="Karasawa W."/>
            <person name="Kurita K."/>
            <person name="Katagiri S."/>
            <person name="Kikuta A."/>
            <person name="Kobayashi H."/>
            <person name="Kobayashi N."/>
            <person name="Machita K."/>
            <person name="Maehara T."/>
            <person name="Masukawa M."/>
            <person name="Mizubayashi T."/>
            <person name="Mukai Y."/>
            <person name="Nagasaki H."/>
            <person name="Nagata Y."/>
            <person name="Naito S."/>
            <person name="Nakashima M."/>
            <person name="Nakama Y."/>
            <person name="Nakamichi Y."/>
            <person name="Nakamura M."/>
            <person name="Meguro A."/>
            <person name="Negishi M."/>
            <person name="Ohta I."/>
            <person name="Ohta T."/>
            <person name="Okamoto M."/>
            <person name="Ono N."/>
            <person name="Saji S."/>
            <person name="Sakaguchi M."/>
            <person name="Sakai K."/>
            <person name="Shibata M."/>
            <person name="Shimokawa T."/>
            <person name="Song J."/>
            <person name="Takazaki Y."/>
            <person name="Terasawa K."/>
            <person name="Tsugane M."/>
            <person name="Tsuji K."/>
            <person name="Ueda S."/>
            <person name="Waki K."/>
            <person name="Yamagata H."/>
            <person name="Yamamoto M."/>
            <person name="Yamamoto S."/>
            <person name="Yamane H."/>
            <person name="Yoshiki S."/>
            <person name="Yoshihara R."/>
            <person name="Yukawa K."/>
            <person name="Zhong H."/>
            <person name="Yano M."/>
            <person name="Yuan Q."/>
            <person name="Ouyang S."/>
            <person name="Liu J."/>
            <person name="Jones K.M."/>
            <person name="Gansberger K."/>
            <person name="Moffat K."/>
            <person name="Hill J."/>
            <person name="Bera J."/>
            <person name="Fadrosh D."/>
            <person name="Jin S."/>
            <person name="Johri S."/>
            <person name="Kim M."/>
            <person name="Overton L."/>
            <person name="Reardon M."/>
            <person name="Tsitrin T."/>
            <person name="Vuong H."/>
            <person name="Weaver B."/>
            <person name="Ciecko A."/>
            <person name="Tallon L."/>
            <person name="Jackson J."/>
            <person name="Pai G."/>
            <person name="Aken S.V."/>
            <person name="Utterback T."/>
            <person name="Reidmuller S."/>
            <person name="Feldblyum T."/>
            <person name="Hsiao J."/>
            <person name="Zismann V."/>
            <person name="Iobst S."/>
            <person name="de Vazeille A.R."/>
            <person name="Buell C.R."/>
            <person name="Ying K."/>
            <person name="Li Y."/>
            <person name="Lu T."/>
            <person name="Huang Y."/>
            <person name="Zhao Q."/>
            <person name="Feng Q."/>
            <person name="Zhang L."/>
            <person name="Zhu J."/>
            <person name="Weng Q."/>
            <person name="Mu J."/>
            <person name="Lu Y."/>
            <person name="Fan D."/>
            <person name="Liu Y."/>
            <person name="Guan J."/>
            <person name="Zhang Y."/>
            <person name="Yu S."/>
            <person name="Liu X."/>
            <person name="Zhang Y."/>
            <person name="Hong G."/>
            <person name="Han B."/>
            <person name="Choisne N."/>
            <person name="Demange N."/>
            <person name="Orjeda G."/>
            <person name="Samain S."/>
            <person name="Cattolico L."/>
            <person name="Pelletier E."/>
            <person name="Couloux A."/>
            <person name="Segurens B."/>
            <person name="Wincker P."/>
            <person name="D'Hont A."/>
            <person name="Scarpelli C."/>
            <person name="Weissenbach J."/>
            <person name="Salanoubat M."/>
            <person name="Quetier F."/>
            <person name="Yu Y."/>
            <person name="Kim H.R."/>
            <person name="Rambo T."/>
            <person name="Currie J."/>
            <person name="Collura K."/>
            <person name="Luo M."/>
            <person name="Yang T."/>
            <person name="Ammiraju J.S.S."/>
            <person name="Engler F."/>
            <person name="Soderlund C."/>
            <person name="Wing R.A."/>
            <person name="Palmer L.E."/>
            <person name="de la Bastide M."/>
            <person name="Spiegel L."/>
            <person name="Nascimento L."/>
            <person name="Zutavern T."/>
            <person name="O'Shaughnessy A."/>
            <person name="Dike S."/>
            <person name="Dedhia N."/>
            <person name="Preston R."/>
            <person name="Balija V."/>
            <person name="McCombie W.R."/>
            <person name="Chow T."/>
            <person name="Chen H."/>
            <person name="Chung M."/>
            <person name="Chen C."/>
            <person name="Shaw J."/>
            <person name="Wu H."/>
            <person name="Hsiao K."/>
            <person name="Chao Y."/>
            <person name="Chu M."/>
            <person name="Cheng C."/>
            <person name="Hour A."/>
            <person name="Lee P."/>
            <person name="Lin S."/>
            <person name="Lin Y."/>
            <person name="Liou J."/>
            <person name="Liu S."/>
            <person name="Hsing Y."/>
            <person name="Raghuvanshi S."/>
            <person name="Mohanty A."/>
            <person name="Bharti A.K."/>
            <person name="Gaur A."/>
            <person name="Gupta V."/>
            <person name="Kumar D."/>
            <person name="Ravi V."/>
            <person name="Vij S."/>
            <person name="Kapur A."/>
            <person name="Khurana P."/>
            <person name="Khurana P."/>
            <person name="Khurana J.P."/>
            <person name="Tyagi A.K."/>
            <person name="Gaikwad K."/>
            <person name="Singh A."/>
            <person name="Dalal V."/>
            <person name="Srivastava S."/>
            <person name="Dixit A."/>
            <person name="Pal A.K."/>
            <person name="Ghazi I.A."/>
            <person name="Yadav M."/>
            <person name="Pandit A."/>
            <person name="Bhargava A."/>
            <person name="Sureshbabu K."/>
            <person name="Batra K."/>
            <person name="Sharma T.R."/>
            <person name="Mohapatra T."/>
            <person name="Singh N.K."/>
            <person name="Messing J."/>
            <person name="Nelson A.B."/>
            <person name="Fuks G."/>
            <person name="Kavchok S."/>
            <person name="Keizer G."/>
            <person name="Linton E."/>
            <person name="Llaca V."/>
            <person name="Song R."/>
            <person name="Tanyolac B."/>
            <person name="Young S."/>
            <person name="Ho-Il K."/>
            <person name="Hahn J.H."/>
            <person name="Sangsakoo G."/>
            <person name="Vanavichit A."/>
            <person name="de Mattos Luiz.A.T."/>
            <person name="Zimmer P.D."/>
            <person name="Malone G."/>
            <person name="Dellagostin O."/>
            <person name="de Oliveira A.C."/>
            <person name="Bevan M."/>
            <person name="Bancroft I."/>
            <person name="Minx P."/>
            <person name="Cordum H."/>
            <person name="Wilson R."/>
            <person name="Cheng Z."/>
            <person name="Jin W."/>
            <person name="Jiang J."/>
            <person name="Leong S.A."/>
            <person name="Iwama H."/>
            <person name="Gojobori T."/>
            <person name="Itoh T."/>
            <person name="Niimura Y."/>
            <person name="Fujii Y."/>
            <person name="Habara T."/>
            <person name="Sakai H."/>
            <person name="Sato Y."/>
            <person name="Wilson G."/>
            <person name="Kumar K."/>
            <person name="McCouch S."/>
            <person name="Juretic N."/>
            <person name="Hoen D."/>
            <person name="Wright S."/>
            <person name="Bruskiewich R."/>
            <person name="Bureau T."/>
            <person name="Miyao A."/>
            <person name="Hirochika H."/>
            <person name="Nishikawa T."/>
            <person name="Kadowaki K."/>
            <person name="Sugiura M."/>
            <person name="Burr B."/>
            <person name="Sasaki T."/>
        </authorList>
    </citation>
    <scope>NUCLEOTIDE SEQUENCE [LARGE SCALE GENOMIC DNA]</scope>
    <source>
        <strain evidence="3">cv. Nipponbare</strain>
    </source>
</reference>
<accession>Q6ZL65</accession>
<feature type="compositionally biased region" description="Acidic residues" evidence="1">
    <location>
        <begin position="122"/>
        <end position="132"/>
    </location>
</feature>
<feature type="region of interest" description="Disordered" evidence="1">
    <location>
        <begin position="66"/>
        <end position="145"/>
    </location>
</feature>
<name>Q6ZL65_ORYSJ</name>
<feature type="compositionally biased region" description="Low complexity" evidence="1">
    <location>
        <begin position="133"/>
        <end position="145"/>
    </location>
</feature>
<dbReference type="AlphaFoldDB" id="Q6ZL65"/>
<evidence type="ECO:0000256" key="1">
    <source>
        <dbReference type="SAM" id="MobiDB-lite"/>
    </source>
</evidence>
<dbReference type="EMBL" id="AP003830">
    <property type="protein sequence ID" value="BAC83109.1"/>
    <property type="molecule type" value="Genomic_DNA"/>
</dbReference>
<proteinExistence type="predicted"/>
<sequence>MAALWTPGTLTSIPPTAVARGDSCGGRRRAPASSTWWRWWAWDPAGGGRPCTDPAAAAINAKIQWWRSSPHRSGSRAPSPRVASSSPPLPFHPSLDLAEGRGVGGSAARGEHGSEASGAEAAADDDDDDEEAAAASRSGGATTRF</sequence>
<reference evidence="3" key="2">
    <citation type="journal article" date="2008" name="Nucleic Acids Res.">
        <title>The rice annotation project database (RAP-DB): 2008 update.</title>
        <authorList>
            <consortium name="The rice annotation project (RAP)"/>
        </authorList>
    </citation>
    <scope>GENOME REANNOTATION</scope>
    <source>
        <strain evidence="3">cv. Nipponbare</strain>
    </source>
</reference>
<gene>
    <name evidence="2" type="primary">OJ1423_A11.16</name>
</gene>
<feature type="region of interest" description="Disordered" evidence="1">
    <location>
        <begin position="1"/>
        <end position="33"/>
    </location>
</feature>
<feature type="compositionally biased region" description="Low complexity" evidence="1">
    <location>
        <begin position="75"/>
        <end position="97"/>
    </location>
</feature>
<organism evidence="2 3">
    <name type="scientific">Oryza sativa subsp. japonica</name>
    <name type="common">Rice</name>
    <dbReference type="NCBI Taxonomy" id="39947"/>
    <lineage>
        <taxon>Eukaryota</taxon>
        <taxon>Viridiplantae</taxon>
        <taxon>Streptophyta</taxon>
        <taxon>Embryophyta</taxon>
        <taxon>Tracheophyta</taxon>
        <taxon>Spermatophyta</taxon>
        <taxon>Magnoliopsida</taxon>
        <taxon>Liliopsida</taxon>
        <taxon>Poales</taxon>
        <taxon>Poaceae</taxon>
        <taxon>BOP clade</taxon>
        <taxon>Oryzoideae</taxon>
        <taxon>Oryzeae</taxon>
        <taxon>Oryzinae</taxon>
        <taxon>Oryza</taxon>
        <taxon>Oryza sativa</taxon>
    </lineage>
</organism>
<dbReference type="Proteomes" id="UP000000763">
    <property type="component" value="Chromosome 7"/>
</dbReference>